<dbReference type="Proteomes" id="UP000503297">
    <property type="component" value="Chromosome"/>
</dbReference>
<dbReference type="KEGG" id="bwa:HLV38_01425"/>
<keyword evidence="3" id="KW-1185">Reference proteome</keyword>
<evidence type="ECO:0000256" key="1">
    <source>
        <dbReference type="SAM" id="Phobius"/>
    </source>
</evidence>
<organism evidence="2 3">
    <name type="scientific">Berryella wangjianweii</name>
    <dbReference type="NCBI Taxonomy" id="2734634"/>
    <lineage>
        <taxon>Bacteria</taxon>
        <taxon>Bacillati</taxon>
        <taxon>Actinomycetota</taxon>
        <taxon>Coriobacteriia</taxon>
        <taxon>Eggerthellales</taxon>
        <taxon>Eggerthellaceae</taxon>
        <taxon>Berryella</taxon>
    </lineage>
</organism>
<keyword evidence="1" id="KW-1133">Transmembrane helix</keyword>
<dbReference type="RefSeq" id="WP_173163632.1">
    <property type="nucleotide sequence ID" value="NZ_CP053716.1"/>
</dbReference>
<evidence type="ECO:0000313" key="3">
    <source>
        <dbReference type="Proteomes" id="UP000503297"/>
    </source>
</evidence>
<dbReference type="AlphaFoldDB" id="A0A6M8J7U1"/>
<proteinExistence type="predicted"/>
<evidence type="ECO:0008006" key="4">
    <source>
        <dbReference type="Google" id="ProtNLM"/>
    </source>
</evidence>
<keyword evidence="1" id="KW-0472">Membrane</keyword>
<sequence length="264" mass="27554">MDLGNLLLGPQQTRARAYTRRQGNIAYLDGACLRRESRLRGTNLAVAGALVAVAVLAGAYVMKVVALDPVAQAEKAAAATQANMSRTAATETLPALSGLVGLNADQVKAALDDAGLSYIERPVETEGALSVYHYPADLDLDLASTLYLKGFSVLSPEQATRLMTGAWQLDLSKEGATSLSAHFADFASPDLKTALAAAASAQGLDPASATESGTDDSGNTFLAGTLEQDGATYNWRISGIELSSVYRIKGLDAGLYLGIRITQA</sequence>
<gene>
    <name evidence="2" type="ORF">HLV38_01425</name>
</gene>
<reference evidence="3" key="1">
    <citation type="submission" date="2020-05" db="EMBL/GenBank/DDBJ databases">
        <title>Novel species in genus Nocardioides.</title>
        <authorList>
            <person name="Zhang G."/>
        </authorList>
    </citation>
    <scope>NUCLEOTIDE SEQUENCE [LARGE SCALE GENOMIC DNA]</scope>
    <source>
        <strain evidence="3">zg-1050</strain>
    </source>
</reference>
<evidence type="ECO:0000313" key="2">
    <source>
        <dbReference type="EMBL" id="QKF06932.1"/>
    </source>
</evidence>
<name>A0A6M8J7U1_9ACTN</name>
<dbReference type="EMBL" id="CP053716">
    <property type="protein sequence ID" value="QKF06932.1"/>
    <property type="molecule type" value="Genomic_DNA"/>
</dbReference>
<keyword evidence="1" id="KW-0812">Transmembrane</keyword>
<accession>A0A6M8J7U1</accession>
<protein>
    <recommendedName>
        <fullName evidence="4">Teichoic acid transporter</fullName>
    </recommendedName>
</protein>
<feature type="transmembrane region" description="Helical" evidence="1">
    <location>
        <begin position="44"/>
        <end position="62"/>
    </location>
</feature>